<organism evidence="2 3">
    <name type="scientific">Dentiscutata erythropus</name>
    <dbReference type="NCBI Taxonomy" id="1348616"/>
    <lineage>
        <taxon>Eukaryota</taxon>
        <taxon>Fungi</taxon>
        <taxon>Fungi incertae sedis</taxon>
        <taxon>Mucoromycota</taxon>
        <taxon>Glomeromycotina</taxon>
        <taxon>Glomeromycetes</taxon>
        <taxon>Diversisporales</taxon>
        <taxon>Gigasporaceae</taxon>
        <taxon>Dentiscutata</taxon>
    </lineage>
</organism>
<reference evidence="2" key="1">
    <citation type="submission" date="2021-06" db="EMBL/GenBank/DDBJ databases">
        <authorList>
            <person name="Kallberg Y."/>
            <person name="Tangrot J."/>
            <person name="Rosling A."/>
        </authorList>
    </citation>
    <scope>NUCLEOTIDE SEQUENCE</scope>
    <source>
        <strain evidence="2">MA453B</strain>
    </source>
</reference>
<dbReference type="AlphaFoldDB" id="A0A9N9GRH6"/>
<name>A0A9N9GRH6_9GLOM</name>
<accession>A0A9N9GRH6</accession>
<sequence length="799" mass="93712">MKQTKQLKQTKHYKQTEQKEPIKQTQLEPWTTCINQNKTKNNLETKQESYTSQVSFIQDTIRKIEPIWETKIEEEDKYIESLTIIALKSIVIIELTNNADKDTNGTTKTEEAIKNQSEKNINKRDKNLETLYLTVSDNISDKTEVQKTTQLTEDNIWTPKKQIPKITQSIENSIWASKGDACKNIGEWQVNILSCNVPDNNKDERFKYVKWILQNNKHIKNIKEVFEKGNYWYRVIFDCQSSCLNTCEYISKKEGEWLYMIPNTNNPTSQKEVENNNIAKLKSMSSGKNDNTIGLQNIILWDLPKHTSKREVLNATKFLGQINKINIRYNENTTKAIIMINNLKNHKQIKLDDIWSIPLNNTYIDNIPKRTNEVLLKRSIAYLRPKALHIFNNSNRNQKSKGCIDFENKRDLLNAQRHKIIYKNTRIYWSDHNDLKEQEQIFVEKEQDRKDMQTRYQLKNFPYIYQESDAETGKAKGSGLGIIIRKTWEKHIGKIVRKSLYYMSCMLYFKKVNIVIILVYLTPNNKNTLKQTQQHVIKGLQEAIDKKETHYIILGDFNCNPNNDTQYTYKYNPKAKHALIKWLQRTGFIDMYMLTNLAEAEHWDKYRLILEHNLQGNTVLKNLLKTENNNSESINQTWNIIQKAILMAGKKALPHTRLKGDRAQHKFRQREIKEEWYYSISETVDAAEWKQTIKVLKKAEIQVVTHCKKLACDSAIVAYNIDACRISKETWLESEQFAEQTKIWCPQIEEVLINKQVKNINKKQELTAKLHNNKGRSSYKVYTDGAYKKVEDGEIAGIG</sequence>
<dbReference type="Proteomes" id="UP000789405">
    <property type="component" value="Unassembled WGS sequence"/>
</dbReference>
<protein>
    <submittedName>
        <fullName evidence="2">1403_t:CDS:1</fullName>
    </submittedName>
</protein>
<dbReference type="SUPFAM" id="SSF56219">
    <property type="entry name" value="DNase I-like"/>
    <property type="match status" value="1"/>
</dbReference>
<dbReference type="OrthoDB" id="2400004at2759"/>
<comment type="caution">
    <text evidence="2">The sequence shown here is derived from an EMBL/GenBank/DDBJ whole genome shotgun (WGS) entry which is preliminary data.</text>
</comment>
<dbReference type="Gene3D" id="3.60.10.10">
    <property type="entry name" value="Endonuclease/exonuclease/phosphatase"/>
    <property type="match status" value="1"/>
</dbReference>
<keyword evidence="3" id="KW-1185">Reference proteome</keyword>
<feature type="region of interest" description="Disordered" evidence="1">
    <location>
        <begin position="1"/>
        <end position="22"/>
    </location>
</feature>
<feature type="region of interest" description="Disordered" evidence="1">
    <location>
        <begin position="100"/>
        <end position="120"/>
    </location>
</feature>
<evidence type="ECO:0000313" key="2">
    <source>
        <dbReference type="EMBL" id="CAG8628396.1"/>
    </source>
</evidence>
<dbReference type="InterPro" id="IPR036691">
    <property type="entry name" value="Endo/exonu/phosph_ase_sf"/>
</dbReference>
<evidence type="ECO:0000313" key="3">
    <source>
        <dbReference type="Proteomes" id="UP000789405"/>
    </source>
</evidence>
<gene>
    <name evidence="2" type="ORF">DERYTH_LOCUS9016</name>
</gene>
<evidence type="ECO:0000256" key="1">
    <source>
        <dbReference type="SAM" id="MobiDB-lite"/>
    </source>
</evidence>
<proteinExistence type="predicted"/>
<dbReference type="EMBL" id="CAJVPY010004802">
    <property type="protein sequence ID" value="CAG8628396.1"/>
    <property type="molecule type" value="Genomic_DNA"/>
</dbReference>